<reference evidence="9" key="1">
    <citation type="submission" date="2021-11" db="EMBL/GenBank/DDBJ databases">
        <title>Purpureocillium_takamizusanense_genome.</title>
        <authorList>
            <person name="Nguyen N.-H."/>
        </authorList>
    </citation>
    <scope>NUCLEOTIDE SEQUENCE</scope>
    <source>
        <strain evidence="9">PT3</strain>
    </source>
</reference>
<organism evidence="9 10">
    <name type="scientific">Purpureocillium takamizusanense</name>
    <dbReference type="NCBI Taxonomy" id="2060973"/>
    <lineage>
        <taxon>Eukaryota</taxon>
        <taxon>Fungi</taxon>
        <taxon>Dikarya</taxon>
        <taxon>Ascomycota</taxon>
        <taxon>Pezizomycotina</taxon>
        <taxon>Sordariomycetes</taxon>
        <taxon>Hypocreomycetidae</taxon>
        <taxon>Hypocreales</taxon>
        <taxon>Ophiocordycipitaceae</taxon>
        <taxon>Purpureocillium</taxon>
    </lineage>
</organism>
<evidence type="ECO:0000313" key="10">
    <source>
        <dbReference type="Proteomes" id="UP000829364"/>
    </source>
</evidence>
<dbReference type="Proteomes" id="UP000829364">
    <property type="component" value="Chromosome 4"/>
</dbReference>
<protein>
    <recommendedName>
        <fullName evidence="8">Zn(2)-C6 fungal-type domain-containing protein</fullName>
    </recommendedName>
</protein>
<keyword evidence="4" id="KW-0238">DNA-binding</keyword>
<sequence length="673" mass="75393">MALRPLPSATSPTRPPHQSPSPDASRATVPTTSTSPPSALGQAADGPSTQAPMKRNRRSNPKVKTGCANCKKRRIKCDERRPSCTQCERSNKLCTGYPPPSRSDRPFTDVRIAPKPLVTAQQLAGQAHASGISGIVFRTPTVLPPRRANRRKRPVIPMLQPAAIRSSLTVYQPSQGLHFVNTDALYFELFRVQTAAELSGYFNSNFWTQHVLQECHSENAIRHAVVALGALYKTLEQSSQPSPSAESAVAHWQVAVKQYSESCNAMLLLAGENARSYRTRLMASVLLACFDSFIGDHKQAIVQIQTGLNLLEQLRNHTRNQSPKPNDNIEEEDLVVIFTRMAIQAKSYDMAFHFPQPYVIRLTPHSPSTSVSPESWATSSPGSSPVPSLPARFESVLEAKLASDRICEKLIRFIERLHIAKPSPSRVLPASWKQYGLQFRGQLDAWSEAFEPILRSRHDPGLDQLERSAISALKMFQINTNILFMMMFCDTEVHFDGFTPHFKAIVDLGWEVVDADEKRAAVQRCSNPGLCHCHHNQTKGDFRLGKLSSRHIKPSFSADMGIVPPLFVVATKCREPRVRRQAILLLRSSARREGMWDSELAANIGQWVMEVEEFDEMMPPGTMPTRPIPEEKRVMVKTVDFDLRARFADLRVGTRALYDGCPDDRSRKTRITW</sequence>
<dbReference type="AlphaFoldDB" id="A0A9Q8QHI5"/>
<name>A0A9Q8QHI5_9HYPO</name>
<dbReference type="PANTHER" id="PTHR36206:SF4">
    <property type="entry name" value="HYPOTHETICAL CONSERVED PROTEIN (EUROFUNG)-RELATED"/>
    <property type="match status" value="1"/>
</dbReference>
<dbReference type="KEGG" id="ptkz:JDV02_005214"/>
<feature type="region of interest" description="Disordered" evidence="7">
    <location>
        <begin position="1"/>
        <end position="66"/>
    </location>
</feature>
<evidence type="ECO:0000256" key="6">
    <source>
        <dbReference type="ARBA" id="ARBA00023242"/>
    </source>
</evidence>
<evidence type="ECO:0000259" key="8">
    <source>
        <dbReference type="PROSITE" id="PS50048"/>
    </source>
</evidence>
<feature type="domain" description="Zn(2)-C6 fungal-type" evidence="8">
    <location>
        <begin position="66"/>
        <end position="95"/>
    </location>
</feature>
<keyword evidence="1" id="KW-0479">Metal-binding</keyword>
<keyword evidence="6" id="KW-0539">Nucleus</keyword>
<keyword evidence="3" id="KW-0805">Transcription regulation</keyword>
<keyword evidence="5" id="KW-0804">Transcription</keyword>
<dbReference type="GO" id="GO:0000981">
    <property type="term" value="F:DNA-binding transcription factor activity, RNA polymerase II-specific"/>
    <property type="evidence" value="ECO:0007669"/>
    <property type="project" value="InterPro"/>
</dbReference>
<dbReference type="Gene3D" id="4.10.240.10">
    <property type="entry name" value="Zn(2)-C6 fungal-type DNA-binding domain"/>
    <property type="match status" value="1"/>
</dbReference>
<accession>A0A9Q8QHI5</accession>
<dbReference type="PANTHER" id="PTHR36206">
    <property type="entry name" value="ASPERCRYPTIN BIOSYNTHESIS CLUSTER-SPECIFIC TRANSCRIPTION REGULATOR ATNN-RELATED"/>
    <property type="match status" value="1"/>
</dbReference>
<evidence type="ECO:0000256" key="1">
    <source>
        <dbReference type="ARBA" id="ARBA00022723"/>
    </source>
</evidence>
<dbReference type="RefSeq" id="XP_047842470.1">
    <property type="nucleotide sequence ID" value="XM_047986488.1"/>
</dbReference>
<dbReference type="GeneID" id="72067163"/>
<evidence type="ECO:0000256" key="3">
    <source>
        <dbReference type="ARBA" id="ARBA00023015"/>
    </source>
</evidence>
<dbReference type="GO" id="GO:0003677">
    <property type="term" value="F:DNA binding"/>
    <property type="evidence" value="ECO:0007669"/>
    <property type="project" value="UniProtKB-KW"/>
</dbReference>
<evidence type="ECO:0000256" key="7">
    <source>
        <dbReference type="SAM" id="MobiDB-lite"/>
    </source>
</evidence>
<evidence type="ECO:0000256" key="4">
    <source>
        <dbReference type="ARBA" id="ARBA00023125"/>
    </source>
</evidence>
<proteinExistence type="predicted"/>
<dbReference type="SMART" id="SM00066">
    <property type="entry name" value="GAL4"/>
    <property type="match status" value="1"/>
</dbReference>
<dbReference type="InterPro" id="IPR021858">
    <property type="entry name" value="Fun_TF"/>
</dbReference>
<dbReference type="InterPro" id="IPR001138">
    <property type="entry name" value="Zn2Cys6_DnaBD"/>
</dbReference>
<dbReference type="InterPro" id="IPR052360">
    <property type="entry name" value="Transcr_Regulatory_Proteins"/>
</dbReference>
<dbReference type="PROSITE" id="PS00463">
    <property type="entry name" value="ZN2_CY6_FUNGAL_1"/>
    <property type="match status" value="1"/>
</dbReference>
<dbReference type="OrthoDB" id="39175at2759"/>
<dbReference type="SUPFAM" id="SSF57701">
    <property type="entry name" value="Zn2/Cys6 DNA-binding domain"/>
    <property type="match status" value="1"/>
</dbReference>
<dbReference type="EMBL" id="CP086357">
    <property type="protein sequence ID" value="UNI18989.1"/>
    <property type="molecule type" value="Genomic_DNA"/>
</dbReference>
<dbReference type="PROSITE" id="PS50048">
    <property type="entry name" value="ZN2_CY6_FUNGAL_2"/>
    <property type="match status" value="1"/>
</dbReference>
<dbReference type="Pfam" id="PF00172">
    <property type="entry name" value="Zn_clus"/>
    <property type="match status" value="1"/>
</dbReference>
<dbReference type="CDD" id="cd00067">
    <property type="entry name" value="GAL4"/>
    <property type="match status" value="1"/>
</dbReference>
<gene>
    <name evidence="9" type="ORF">JDV02_005214</name>
</gene>
<keyword evidence="10" id="KW-1185">Reference proteome</keyword>
<evidence type="ECO:0000256" key="2">
    <source>
        <dbReference type="ARBA" id="ARBA00022833"/>
    </source>
</evidence>
<evidence type="ECO:0000256" key="5">
    <source>
        <dbReference type="ARBA" id="ARBA00023163"/>
    </source>
</evidence>
<evidence type="ECO:0000313" key="9">
    <source>
        <dbReference type="EMBL" id="UNI18989.1"/>
    </source>
</evidence>
<dbReference type="InterPro" id="IPR036864">
    <property type="entry name" value="Zn2-C6_fun-type_DNA-bd_sf"/>
</dbReference>
<dbReference type="Pfam" id="PF11951">
    <property type="entry name" value="Fungal_trans_2"/>
    <property type="match status" value="1"/>
</dbReference>
<keyword evidence="2" id="KW-0862">Zinc</keyword>
<dbReference type="GO" id="GO:0008270">
    <property type="term" value="F:zinc ion binding"/>
    <property type="evidence" value="ECO:0007669"/>
    <property type="project" value="InterPro"/>
</dbReference>